<sequence>MTEQELDLLLGEVKTIKAFVGQVEKKLMDIRGGVGTAHGNPKRKDREEIRAKARERMFK</sequence>
<evidence type="ECO:0000313" key="2">
    <source>
        <dbReference type="Proteomes" id="UP000184335"/>
    </source>
</evidence>
<evidence type="ECO:0000313" key="1">
    <source>
        <dbReference type="EMBL" id="SHJ21629.1"/>
    </source>
</evidence>
<gene>
    <name evidence="1" type="ORF">SAMN05443429_11263</name>
</gene>
<reference evidence="1 2" key="1">
    <citation type="submission" date="2016-11" db="EMBL/GenBank/DDBJ databases">
        <authorList>
            <person name="Jaros S."/>
            <person name="Januszkiewicz K."/>
            <person name="Wedrychowicz H."/>
        </authorList>
    </citation>
    <scope>NUCLEOTIDE SEQUENCE [LARGE SCALE GENOMIC DNA]</scope>
    <source>
        <strain evidence="1 2">DSM 25479</strain>
    </source>
</reference>
<dbReference type="AlphaFoldDB" id="A0A1M6HHQ7"/>
<name>A0A1M6HHQ7_9FLAO</name>
<keyword evidence="2" id="KW-1185">Reference proteome</keyword>
<proteinExistence type="predicted"/>
<dbReference type="STRING" id="1118202.SAMN05443429_11263"/>
<dbReference type="RefSeq" id="WP_073180910.1">
    <property type="nucleotide sequence ID" value="NZ_FQYI01000012.1"/>
</dbReference>
<dbReference type="Proteomes" id="UP000184335">
    <property type="component" value="Unassembled WGS sequence"/>
</dbReference>
<protein>
    <submittedName>
        <fullName evidence="1">Uncharacterized protein</fullName>
    </submittedName>
</protein>
<accession>A0A1M6HHQ7</accession>
<dbReference type="EMBL" id="FQYI01000012">
    <property type="protein sequence ID" value="SHJ21629.1"/>
    <property type="molecule type" value="Genomic_DNA"/>
</dbReference>
<organism evidence="1 2">
    <name type="scientific">Cruoricaptor ignavus</name>
    <dbReference type="NCBI Taxonomy" id="1118202"/>
    <lineage>
        <taxon>Bacteria</taxon>
        <taxon>Pseudomonadati</taxon>
        <taxon>Bacteroidota</taxon>
        <taxon>Flavobacteriia</taxon>
        <taxon>Flavobacteriales</taxon>
        <taxon>Weeksellaceae</taxon>
        <taxon>Cruoricaptor</taxon>
    </lineage>
</organism>